<reference evidence="2" key="1">
    <citation type="submission" date="2015-08" db="UniProtKB">
        <authorList>
            <consortium name="WormBaseParasite"/>
        </authorList>
    </citation>
    <scope>IDENTIFICATION</scope>
</reference>
<sequence>MKKCNVTKNIVNLMSQSEIECIDEELWGSLYIKKHVSSCCDLFNSFNCSQKCRENLENPFLKEQDRVVEAVKCHFPNDNDSKYCHLTLKIQMTNCFGMCINYFLYSSNVDEIKNPNNTNYFLLPKNKFYKDCRKTIKFQNLKPCIGSEIDK</sequence>
<name>A0A0K0EFZ3_STRER</name>
<evidence type="ECO:0000313" key="2">
    <source>
        <dbReference type="WBParaSite" id="SSTP_0000840000.1"/>
    </source>
</evidence>
<evidence type="ECO:0000313" key="1">
    <source>
        <dbReference type="Proteomes" id="UP000035681"/>
    </source>
</evidence>
<dbReference type="Proteomes" id="UP000035681">
    <property type="component" value="Unplaced"/>
</dbReference>
<protein>
    <submittedName>
        <fullName evidence="2">Spore coat protein Z</fullName>
    </submittedName>
</protein>
<proteinExistence type="predicted"/>
<accession>A0A0K0EFZ3</accession>
<dbReference type="WBParaSite" id="SSTP_0000840000.1">
    <property type="protein sequence ID" value="SSTP_0000840000.1"/>
    <property type="gene ID" value="SSTP_0000840000"/>
</dbReference>
<dbReference type="WBParaSite" id="TCONS_00003505.p1">
    <property type="protein sequence ID" value="TCONS_00003505.p1"/>
    <property type="gene ID" value="XLOC_003251"/>
</dbReference>
<dbReference type="AlphaFoldDB" id="A0A0K0EFZ3"/>
<keyword evidence="1" id="KW-1185">Reference proteome</keyword>
<organism evidence="2">
    <name type="scientific">Strongyloides stercoralis</name>
    <name type="common">Threadworm</name>
    <dbReference type="NCBI Taxonomy" id="6248"/>
    <lineage>
        <taxon>Eukaryota</taxon>
        <taxon>Metazoa</taxon>
        <taxon>Ecdysozoa</taxon>
        <taxon>Nematoda</taxon>
        <taxon>Chromadorea</taxon>
        <taxon>Rhabditida</taxon>
        <taxon>Tylenchina</taxon>
        <taxon>Panagrolaimomorpha</taxon>
        <taxon>Strongyloidoidea</taxon>
        <taxon>Strongyloididae</taxon>
        <taxon>Strongyloides</taxon>
    </lineage>
</organism>